<protein>
    <recommendedName>
        <fullName evidence="3">LexA repressor DNA-binding domain-containing protein</fullName>
    </recommendedName>
</protein>
<gene>
    <name evidence="1" type="ORF">GFK26_18465</name>
</gene>
<reference evidence="1 2" key="1">
    <citation type="submission" date="2019-10" db="EMBL/GenBank/DDBJ databases">
        <title>Complete genome sequence of Variovorax paradoxus 5C-2.</title>
        <authorList>
            <person name="Gogoleva N.E."/>
            <person name="Balkin A.S."/>
        </authorList>
    </citation>
    <scope>NUCLEOTIDE SEQUENCE [LARGE SCALE GENOMIC DNA]</scope>
    <source>
        <strain evidence="1 2">5C-2</strain>
    </source>
</reference>
<evidence type="ECO:0000313" key="1">
    <source>
        <dbReference type="EMBL" id="QFZ84612.1"/>
    </source>
</evidence>
<sequence length="105" mass="11747">MKGVTKYQIEILEAVKKHKDAGRHIDLDELLDSLSWAPTKQSLQFSIRALIAKRMICKVGTEVRRGRKRVCFDLDLEGVRVFDPRAGDPVPGLSDDLLSSVLEGV</sequence>
<dbReference type="Proteomes" id="UP000326780">
    <property type="component" value="Chromosome"/>
</dbReference>
<name>A0A5Q0M890_VARPD</name>
<organism evidence="1 2">
    <name type="scientific">Variovorax paradoxus</name>
    <dbReference type="NCBI Taxonomy" id="34073"/>
    <lineage>
        <taxon>Bacteria</taxon>
        <taxon>Pseudomonadati</taxon>
        <taxon>Pseudomonadota</taxon>
        <taxon>Betaproteobacteria</taxon>
        <taxon>Burkholderiales</taxon>
        <taxon>Comamonadaceae</taxon>
        <taxon>Variovorax</taxon>
    </lineage>
</organism>
<evidence type="ECO:0000313" key="2">
    <source>
        <dbReference type="Proteomes" id="UP000326780"/>
    </source>
</evidence>
<accession>A0A5Q0M890</accession>
<dbReference type="AlphaFoldDB" id="A0A5Q0M890"/>
<evidence type="ECO:0008006" key="3">
    <source>
        <dbReference type="Google" id="ProtNLM"/>
    </source>
</evidence>
<proteinExistence type="predicted"/>
<dbReference type="EMBL" id="CP045644">
    <property type="protein sequence ID" value="QFZ84612.1"/>
    <property type="molecule type" value="Genomic_DNA"/>
</dbReference>
<dbReference type="RefSeq" id="WP_153283234.1">
    <property type="nucleotide sequence ID" value="NZ_CP045644.1"/>
</dbReference>